<evidence type="ECO:0000313" key="2">
    <source>
        <dbReference type="EMBL" id="KPA37337.1"/>
    </source>
</evidence>
<sequence>MEYSVEDRKAVYTDTYCRQIFKQQANLRSTAPKSIRSIIRDYRIAVADFSESKLVAILQHLIWKGVFVSAAAVAREFTELSDLDIASLHNPTKPLTEYQPCLMKYSWAWLHNSFDKDEYSDLTLVSQSKRYFAHRVIVCPQSSVIAKKCQFQDDIEGCPARATPKYSFDFGSDDPQAIDCLIQHFYQQNYQSNNADHDATKDLGSSDTENAVSALPEQDIIDATYPILHARVYALAELYDIPALKATALEKFKGTIQDYFHPGRFLDGVEEAYVSTIQEDRGLRDVIVKFFYTHPDLLKQERVTNILQDIHPFAYDLFMYWDKMRPK</sequence>
<evidence type="ECO:0000259" key="1">
    <source>
        <dbReference type="Pfam" id="PF00651"/>
    </source>
</evidence>
<protein>
    <submittedName>
        <fullName evidence="2">Btb poz protein</fullName>
    </submittedName>
</protein>
<gene>
    <name evidence="2" type="ORF">FLAG1_09850</name>
</gene>
<dbReference type="PANTHER" id="PTHR47843">
    <property type="entry name" value="BTB DOMAIN-CONTAINING PROTEIN-RELATED"/>
    <property type="match status" value="1"/>
</dbReference>
<evidence type="ECO:0000313" key="3">
    <source>
        <dbReference type="Proteomes" id="UP000037904"/>
    </source>
</evidence>
<dbReference type="Gene3D" id="3.30.710.10">
    <property type="entry name" value="Potassium Channel Kv1.1, Chain A"/>
    <property type="match status" value="1"/>
</dbReference>
<organism evidence="2 3">
    <name type="scientific">Fusarium langsethiae</name>
    <dbReference type="NCBI Taxonomy" id="179993"/>
    <lineage>
        <taxon>Eukaryota</taxon>
        <taxon>Fungi</taxon>
        <taxon>Dikarya</taxon>
        <taxon>Ascomycota</taxon>
        <taxon>Pezizomycotina</taxon>
        <taxon>Sordariomycetes</taxon>
        <taxon>Hypocreomycetidae</taxon>
        <taxon>Hypocreales</taxon>
        <taxon>Nectriaceae</taxon>
        <taxon>Fusarium</taxon>
    </lineage>
</organism>
<dbReference type="InterPro" id="IPR011333">
    <property type="entry name" value="SKP1/BTB/POZ_sf"/>
</dbReference>
<dbReference type="AlphaFoldDB" id="A0A0N0DBW1"/>
<proteinExistence type="predicted"/>
<dbReference type="PANTHER" id="PTHR47843:SF5">
    <property type="entry name" value="BTB_POZ DOMAIN PROTEIN"/>
    <property type="match status" value="1"/>
</dbReference>
<comment type="caution">
    <text evidence="2">The sequence shown here is derived from an EMBL/GenBank/DDBJ whole genome shotgun (WGS) entry which is preliminary data.</text>
</comment>
<accession>A0A0N0DBW1</accession>
<reference evidence="2 3" key="1">
    <citation type="submission" date="2015-04" db="EMBL/GenBank/DDBJ databases">
        <title>The draft genome sequence of Fusarium langsethiae, a T-2/HT-2 mycotoxin producer.</title>
        <authorList>
            <person name="Lysoe E."/>
            <person name="Divon H.H."/>
            <person name="Terzi V."/>
            <person name="Orru L."/>
            <person name="Lamontanara A."/>
            <person name="Kolseth A.-K."/>
            <person name="Frandsen R.J."/>
            <person name="Nielsen K."/>
            <person name="Thrane U."/>
        </authorList>
    </citation>
    <scope>NUCLEOTIDE SEQUENCE [LARGE SCALE GENOMIC DNA]</scope>
    <source>
        <strain evidence="2 3">Fl201059</strain>
    </source>
</reference>
<keyword evidence="3" id="KW-1185">Reference proteome</keyword>
<dbReference type="Pfam" id="PF00651">
    <property type="entry name" value="BTB"/>
    <property type="match status" value="1"/>
</dbReference>
<dbReference type="InterPro" id="IPR000210">
    <property type="entry name" value="BTB/POZ_dom"/>
</dbReference>
<dbReference type="Proteomes" id="UP000037904">
    <property type="component" value="Unassembled WGS sequence"/>
</dbReference>
<feature type="domain" description="BTB" evidence="1">
    <location>
        <begin position="111"/>
        <end position="152"/>
    </location>
</feature>
<dbReference type="SUPFAM" id="SSF54695">
    <property type="entry name" value="POZ domain"/>
    <property type="match status" value="1"/>
</dbReference>
<dbReference type="EMBL" id="JXCE01000432">
    <property type="protein sequence ID" value="KPA37337.1"/>
    <property type="molecule type" value="Genomic_DNA"/>
</dbReference>
<name>A0A0N0DBW1_FUSLA</name>